<reference evidence="1 2" key="1">
    <citation type="submission" date="2019-02" db="EMBL/GenBank/DDBJ databases">
        <title>Comparative genomic analysis of the Hafnia genus genomes.</title>
        <authorList>
            <person name="Zhiqiu Y."/>
            <person name="Chao Y."/>
            <person name="Yuhui D."/>
            <person name="Di H."/>
            <person name="Bin L."/>
        </authorList>
    </citation>
    <scope>NUCLEOTIDE SEQUENCE [LARGE SCALE GENOMIC DNA]</scope>
    <source>
        <strain evidence="1 2">PCM_1194</strain>
    </source>
</reference>
<name>A0A4Q9EQQ8_9GAMM</name>
<sequence>MTRKLVLTAGQIKALAEFAAKENQPSYTICCGSIEAFESIDGTRVREYSGLIAYSDSVDSGVLALDKHYCKI</sequence>
<organism evidence="1 2">
    <name type="scientific">Hafnia paralvei</name>
    <dbReference type="NCBI Taxonomy" id="546367"/>
    <lineage>
        <taxon>Bacteria</taxon>
        <taxon>Pseudomonadati</taxon>
        <taxon>Pseudomonadota</taxon>
        <taxon>Gammaproteobacteria</taxon>
        <taxon>Enterobacterales</taxon>
        <taxon>Hafniaceae</taxon>
        <taxon>Hafnia</taxon>
    </lineage>
</organism>
<gene>
    <name evidence="1" type="ORF">EYY89_10760</name>
</gene>
<evidence type="ECO:0000313" key="2">
    <source>
        <dbReference type="Proteomes" id="UP000293380"/>
    </source>
</evidence>
<dbReference type="Proteomes" id="UP000293380">
    <property type="component" value="Unassembled WGS sequence"/>
</dbReference>
<dbReference type="EMBL" id="SITD01000054">
    <property type="protein sequence ID" value="TBM26671.1"/>
    <property type="molecule type" value="Genomic_DNA"/>
</dbReference>
<accession>A0A4Q9EQQ8</accession>
<comment type="caution">
    <text evidence="1">The sequence shown here is derived from an EMBL/GenBank/DDBJ whole genome shotgun (WGS) entry which is preliminary data.</text>
</comment>
<dbReference type="AlphaFoldDB" id="A0A4Q9EQQ8"/>
<dbReference type="RefSeq" id="WP_130959638.1">
    <property type="nucleotide sequence ID" value="NZ_SITD01000054.1"/>
</dbReference>
<proteinExistence type="predicted"/>
<protein>
    <submittedName>
        <fullName evidence="1">Uncharacterized protein</fullName>
    </submittedName>
</protein>
<evidence type="ECO:0000313" key="1">
    <source>
        <dbReference type="EMBL" id="TBM26671.1"/>
    </source>
</evidence>